<dbReference type="InterPro" id="IPR048254">
    <property type="entry name" value="CDP_ALCOHOL_P_TRANSF_CS"/>
</dbReference>
<dbReference type="AlphaFoldDB" id="A0A3G8ZMC9"/>
<evidence type="ECO:0000313" key="15">
    <source>
        <dbReference type="Proteomes" id="UP000268084"/>
    </source>
</evidence>
<keyword evidence="10" id="KW-1208">Phospholipid metabolism</keyword>
<evidence type="ECO:0000256" key="5">
    <source>
        <dbReference type="ARBA" id="ARBA00022692"/>
    </source>
</evidence>
<accession>A0A3G8ZMC9</accession>
<evidence type="ECO:0000256" key="3">
    <source>
        <dbReference type="ARBA" id="ARBA00022516"/>
    </source>
</evidence>
<comment type="similarity">
    <text evidence="2 12">Belongs to the CDP-alcohol phosphatidyltransferase class-I family.</text>
</comment>
<keyword evidence="9" id="KW-0594">Phospholipid biosynthesis</keyword>
<dbReference type="UniPathway" id="UPA00085"/>
<dbReference type="GO" id="GO:0046474">
    <property type="term" value="P:glycerophospholipid biosynthetic process"/>
    <property type="evidence" value="ECO:0007669"/>
    <property type="project" value="TreeGrafter"/>
</dbReference>
<evidence type="ECO:0000256" key="6">
    <source>
        <dbReference type="ARBA" id="ARBA00022989"/>
    </source>
</evidence>
<sequence>MIPDRPVPLVNLPNILTVSRILLVPIGLIFLFQGDGHEPWWRVAAWTIFAIAAITDRYDGHIARKRGLITNFGKIADPIADKALTGAALVSLSILGDIYWWVTIVILSREIGITLLRLALLRYEVIAASAGGKLKTFVQICAIGLYVLPFPGFLEWFRFGFMALALLLTVGTGLDYIVKAVKIVASGRKRATNKTNSTESA</sequence>
<evidence type="ECO:0000256" key="12">
    <source>
        <dbReference type="RuleBase" id="RU003750"/>
    </source>
</evidence>
<evidence type="ECO:0000313" key="14">
    <source>
        <dbReference type="EMBL" id="AZI57947.1"/>
    </source>
</evidence>
<feature type="transmembrane region" description="Helical" evidence="13">
    <location>
        <begin position="98"/>
        <end position="120"/>
    </location>
</feature>
<evidence type="ECO:0000256" key="11">
    <source>
        <dbReference type="NCBIfam" id="TIGR00560"/>
    </source>
</evidence>
<keyword evidence="4 12" id="KW-0808">Transferase</keyword>
<dbReference type="GO" id="GO:0008444">
    <property type="term" value="F:CDP-diacylglycerol-glycerol-3-phosphate 3-phosphatidyltransferase activity"/>
    <property type="evidence" value="ECO:0007669"/>
    <property type="project" value="UniProtKB-UniRule"/>
</dbReference>
<feature type="transmembrane region" description="Helical" evidence="13">
    <location>
        <begin position="156"/>
        <end position="178"/>
    </location>
</feature>
<dbReference type="PROSITE" id="PS00379">
    <property type="entry name" value="CDP_ALCOHOL_P_TRANSF"/>
    <property type="match status" value="1"/>
</dbReference>
<name>A0A3G8ZMC9_9ACTN</name>
<dbReference type="Gene3D" id="1.20.120.1760">
    <property type="match status" value="1"/>
</dbReference>
<dbReference type="OrthoDB" id="9796672at2"/>
<dbReference type="RefSeq" id="WP_124798828.1">
    <property type="nucleotide sequence ID" value="NZ_CP034170.1"/>
</dbReference>
<evidence type="ECO:0000256" key="8">
    <source>
        <dbReference type="ARBA" id="ARBA00023136"/>
    </source>
</evidence>
<evidence type="ECO:0000256" key="1">
    <source>
        <dbReference type="ARBA" id="ARBA00004141"/>
    </source>
</evidence>
<protein>
    <recommendedName>
        <fullName evidence="11">CDP-diacylglycerol--glycerol-3-phosphate 3-phosphatidyltransferase</fullName>
        <ecNumber evidence="11">2.7.8.5</ecNumber>
    </recommendedName>
</protein>
<dbReference type="KEGG" id="nak:EH165_07120"/>
<keyword evidence="8 13" id="KW-0472">Membrane</keyword>
<evidence type="ECO:0000256" key="9">
    <source>
        <dbReference type="ARBA" id="ARBA00023209"/>
    </source>
</evidence>
<evidence type="ECO:0000256" key="13">
    <source>
        <dbReference type="SAM" id="Phobius"/>
    </source>
</evidence>
<organism evidence="14 15">
    <name type="scientific">Nakamurella antarctica</name>
    <dbReference type="NCBI Taxonomy" id="1902245"/>
    <lineage>
        <taxon>Bacteria</taxon>
        <taxon>Bacillati</taxon>
        <taxon>Actinomycetota</taxon>
        <taxon>Actinomycetes</taxon>
        <taxon>Nakamurellales</taxon>
        <taxon>Nakamurellaceae</taxon>
        <taxon>Nakamurella</taxon>
    </lineage>
</organism>
<keyword evidence="7" id="KW-0443">Lipid metabolism</keyword>
<evidence type="ECO:0000256" key="7">
    <source>
        <dbReference type="ARBA" id="ARBA00023098"/>
    </source>
</evidence>
<reference evidence="14 15" key="1">
    <citation type="submission" date="2018-11" db="EMBL/GenBank/DDBJ databases">
        <authorList>
            <person name="Da X."/>
        </authorList>
    </citation>
    <scope>NUCLEOTIDE SEQUENCE [LARGE SCALE GENOMIC DNA]</scope>
    <source>
        <strain evidence="14 15">S14-144</strain>
    </source>
</reference>
<evidence type="ECO:0000256" key="2">
    <source>
        <dbReference type="ARBA" id="ARBA00010441"/>
    </source>
</evidence>
<proteinExistence type="inferred from homology"/>
<dbReference type="NCBIfam" id="TIGR00560">
    <property type="entry name" value="pgsA"/>
    <property type="match status" value="1"/>
</dbReference>
<dbReference type="InterPro" id="IPR050324">
    <property type="entry name" value="CDP-alcohol_PTase-I"/>
</dbReference>
<dbReference type="InterPro" id="IPR043130">
    <property type="entry name" value="CDP-OH_PTrfase_TM_dom"/>
</dbReference>
<reference evidence="14 15" key="2">
    <citation type="submission" date="2018-12" db="EMBL/GenBank/DDBJ databases">
        <title>Nakamurella antarcticus sp. nov., isolated from Antarctica South Shetland Islands soil.</title>
        <authorList>
            <person name="Peng F."/>
        </authorList>
    </citation>
    <scope>NUCLEOTIDE SEQUENCE [LARGE SCALE GENOMIC DNA]</scope>
    <source>
        <strain evidence="14 15">S14-144</strain>
    </source>
</reference>
<keyword evidence="5 13" id="KW-0812">Transmembrane</keyword>
<feature type="transmembrane region" description="Helical" evidence="13">
    <location>
        <begin position="12"/>
        <end position="32"/>
    </location>
</feature>
<dbReference type="PIRSF" id="PIRSF000847">
    <property type="entry name" value="Phos_ph_gly_syn"/>
    <property type="match status" value="1"/>
</dbReference>
<keyword evidence="6 13" id="KW-1133">Transmembrane helix</keyword>
<gene>
    <name evidence="14" type="primary">pgsA</name>
    <name evidence="14" type="ORF">EH165_07120</name>
</gene>
<keyword evidence="3" id="KW-0444">Lipid biosynthesis</keyword>
<dbReference type="EMBL" id="CP034170">
    <property type="protein sequence ID" value="AZI57947.1"/>
    <property type="molecule type" value="Genomic_DNA"/>
</dbReference>
<dbReference type="EC" id="2.7.8.5" evidence="11"/>
<comment type="subcellular location">
    <subcellularLocation>
        <location evidence="1">Membrane</location>
        <topology evidence="1">Multi-pass membrane protein</topology>
    </subcellularLocation>
</comment>
<evidence type="ECO:0000256" key="10">
    <source>
        <dbReference type="ARBA" id="ARBA00023264"/>
    </source>
</evidence>
<dbReference type="Pfam" id="PF01066">
    <property type="entry name" value="CDP-OH_P_transf"/>
    <property type="match status" value="1"/>
</dbReference>
<dbReference type="InterPro" id="IPR004570">
    <property type="entry name" value="Phosphatidylglycerol_P_synth"/>
</dbReference>
<dbReference type="PANTHER" id="PTHR14269:SF52">
    <property type="entry name" value="PHOSPHATIDYLGLYCEROPHOSPHATE SYNTHASE-RELATED"/>
    <property type="match status" value="1"/>
</dbReference>
<dbReference type="InterPro" id="IPR000462">
    <property type="entry name" value="CDP-OH_P_trans"/>
</dbReference>
<keyword evidence="15" id="KW-1185">Reference proteome</keyword>
<evidence type="ECO:0000256" key="4">
    <source>
        <dbReference type="ARBA" id="ARBA00022679"/>
    </source>
</evidence>
<dbReference type="Proteomes" id="UP000268084">
    <property type="component" value="Chromosome"/>
</dbReference>
<feature type="transmembrane region" description="Helical" evidence="13">
    <location>
        <begin position="132"/>
        <end position="150"/>
    </location>
</feature>
<dbReference type="GO" id="GO:0016020">
    <property type="term" value="C:membrane"/>
    <property type="evidence" value="ECO:0007669"/>
    <property type="project" value="UniProtKB-SubCell"/>
</dbReference>
<dbReference type="PANTHER" id="PTHR14269">
    <property type="entry name" value="CDP-DIACYLGLYCEROL--GLYCEROL-3-PHOSPHATE 3-PHOSPHATIDYLTRANSFERASE-RELATED"/>
    <property type="match status" value="1"/>
</dbReference>